<sequence>MQKVDSQQNFTLYNTYESSEIFDYSKNYKFRVHLEYSLYWSAQIRIRGTWKQEQ</sequence>
<dbReference type="Proteomes" id="UP000688137">
    <property type="component" value="Unassembled WGS sequence"/>
</dbReference>
<dbReference type="AlphaFoldDB" id="A0A8S1LTW5"/>
<gene>
    <name evidence="1" type="ORF">PPRIM_AZ9-3.1.T0460049</name>
</gene>
<keyword evidence="2" id="KW-1185">Reference proteome</keyword>
<proteinExistence type="predicted"/>
<dbReference type="EMBL" id="CAJJDM010000046">
    <property type="protein sequence ID" value="CAD8070609.1"/>
    <property type="molecule type" value="Genomic_DNA"/>
</dbReference>
<evidence type="ECO:0000313" key="2">
    <source>
        <dbReference type="Proteomes" id="UP000688137"/>
    </source>
</evidence>
<organism evidence="1 2">
    <name type="scientific">Paramecium primaurelia</name>
    <dbReference type="NCBI Taxonomy" id="5886"/>
    <lineage>
        <taxon>Eukaryota</taxon>
        <taxon>Sar</taxon>
        <taxon>Alveolata</taxon>
        <taxon>Ciliophora</taxon>
        <taxon>Intramacronucleata</taxon>
        <taxon>Oligohymenophorea</taxon>
        <taxon>Peniculida</taxon>
        <taxon>Parameciidae</taxon>
        <taxon>Paramecium</taxon>
    </lineage>
</organism>
<protein>
    <submittedName>
        <fullName evidence="1">Uncharacterized protein</fullName>
    </submittedName>
</protein>
<evidence type="ECO:0000313" key="1">
    <source>
        <dbReference type="EMBL" id="CAD8070609.1"/>
    </source>
</evidence>
<comment type="caution">
    <text evidence="1">The sequence shown here is derived from an EMBL/GenBank/DDBJ whole genome shotgun (WGS) entry which is preliminary data.</text>
</comment>
<reference evidence="1" key="1">
    <citation type="submission" date="2021-01" db="EMBL/GenBank/DDBJ databases">
        <authorList>
            <consortium name="Genoscope - CEA"/>
            <person name="William W."/>
        </authorList>
    </citation>
    <scope>NUCLEOTIDE SEQUENCE</scope>
</reference>
<name>A0A8S1LTW5_PARPR</name>
<accession>A0A8S1LTW5</accession>